<evidence type="ECO:0000259" key="7">
    <source>
        <dbReference type="Pfam" id="PF01029"/>
    </source>
</evidence>
<dbReference type="PANTHER" id="PTHR11078">
    <property type="entry name" value="N UTILIZATION SUBSTANCE PROTEIN B-RELATED"/>
    <property type="match status" value="1"/>
</dbReference>
<dbReference type="RefSeq" id="WP_405277327.1">
    <property type="nucleotide sequence ID" value="NZ_CP144380.1"/>
</dbReference>
<organism evidence="8 9">
    <name type="scientific">Gaopeijia maritima</name>
    <dbReference type="NCBI Taxonomy" id="3119007"/>
    <lineage>
        <taxon>Bacteria</taxon>
        <taxon>Pseudomonadati</taxon>
        <taxon>Gemmatimonadota</taxon>
        <taxon>Longimicrobiia</taxon>
        <taxon>Gaopeijiales</taxon>
        <taxon>Gaopeijiaceae</taxon>
        <taxon>Gaopeijia</taxon>
    </lineage>
</organism>
<evidence type="ECO:0000256" key="6">
    <source>
        <dbReference type="HAMAP-Rule" id="MF_00073"/>
    </source>
</evidence>
<dbReference type="Proteomes" id="UP001484239">
    <property type="component" value="Unassembled WGS sequence"/>
</dbReference>
<evidence type="ECO:0000313" key="8">
    <source>
        <dbReference type="EMBL" id="MEK9501197.1"/>
    </source>
</evidence>
<dbReference type="SUPFAM" id="SSF48013">
    <property type="entry name" value="NusB-like"/>
    <property type="match status" value="1"/>
</dbReference>
<evidence type="ECO:0000256" key="5">
    <source>
        <dbReference type="ARBA" id="ARBA00023163"/>
    </source>
</evidence>
<dbReference type="EMBL" id="JBBHLI010000004">
    <property type="protein sequence ID" value="MEK9501197.1"/>
    <property type="molecule type" value="Genomic_DNA"/>
</dbReference>
<dbReference type="HAMAP" id="MF_00073">
    <property type="entry name" value="NusB"/>
    <property type="match status" value="1"/>
</dbReference>
<keyword evidence="9" id="KW-1185">Reference proteome</keyword>
<evidence type="ECO:0000256" key="3">
    <source>
        <dbReference type="ARBA" id="ARBA00022884"/>
    </source>
</evidence>
<gene>
    <name evidence="6 8" type="primary">nusB</name>
    <name evidence="8" type="ORF">WI372_09420</name>
</gene>
<dbReference type="InterPro" id="IPR011605">
    <property type="entry name" value="NusB_fam"/>
</dbReference>
<name>A0ABU9E8Y0_9BACT</name>
<dbReference type="InterPro" id="IPR006027">
    <property type="entry name" value="NusB_RsmB_TIM44"/>
</dbReference>
<reference evidence="8 9" key="1">
    <citation type="submission" date="2024-02" db="EMBL/GenBank/DDBJ databases">
        <title>A novel Gemmatimonadota bacterium.</title>
        <authorList>
            <person name="Du Z.-J."/>
            <person name="Ye Y.-Q."/>
        </authorList>
    </citation>
    <scope>NUCLEOTIDE SEQUENCE [LARGE SCALE GENOMIC DNA]</scope>
    <source>
        <strain evidence="8 9">DH-20</strain>
    </source>
</reference>
<proteinExistence type="inferred from homology"/>
<dbReference type="Gene3D" id="1.10.940.10">
    <property type="entry name" value="NusB-like"/>
    <property type="match status" value="1"/>
</dbReference>
<comment type="function">
    <text evidence="6">Involved in transcription antitermination. Required for transcription of ribosomal RNA (rRNA) genes. Binds specifically to the boxA antiterminator sequence of the ribosomal RNA (rrn) operons.</text>
</comment>
<dbReference type="InterPro" id="IPR035926">
    <property type="entry name" value="NusB-like_sf"/>
</dbReference>
<feature type="domain" description="NusB/RsmB/TIM44" evidence="7">
    <location>
        <begin position="16"/>
        <end position="144"/>
    </location>
</feature>
<keyword evidence="2 6" id="KW-0889">Transcription antitermination</keyword>
<protein>
    <recommendedName>
        <fullName evidence="6">Transcription antitermination protein NusB</fullName>
    </recommendedName>
    <alternativeName>
        <fullName evidence="6">Antitermination factor NusB</fullName>
    </alternativeName>
</protein>
<comment type="similarity">
    <text evidence="1 6">Belongs to the NusB family.</text>
</comment>
<keyword evidence="3 6" id="KW-0694">RNA-binding</keyword>
<evidence type="ECO:0000256" key="1">
    <source>
        <dbReference type="ARBA" id="ARBA00005952"/>
    </source>
</evidence>
<dbReference type="PANTHER" id="PTHR11078:SF3">
    <property type="entry name" value="ANTITERMINATION NUSB DOMAIN-CONTAINING PROTEIN"/>
    <property type="match status" value="1"/>
</dbReference>
<evidence type="ECO:0000256" key="2">
    <source>
        <dbReference type="ARBA" id="ARBA00022814"/>
    </source>
</evidence>
<dbReference type="NCBIfam" id="TIGR01951">
    <property type="entry name" value="nusB"/>
    <property type="match status" value="1"/>
</dbReference>
<keyword evidence="5 6" id="KW-0804">Transcription</keyword>
<evidence type="ECO:0000256" key="4">
    <source>
        <dbReference type="ARBA" id="ARBA00023015"/>
    </source>
</evidence>
<evidence type="ECO:0000313" key="9">
    <source>
        <dbReference type="Proteomes" id="UP001484239"/>
    </source>
</evidence>
<accession>A0ABU9E8Y0</accession>
<sequence length="152" mass="17228">MMDSFVSQRDRIDRVRARAWALQVLYRWEAGGGGGSNLRDALVETTATRRIAPRRLPFVRLLLDTVDEHLEDIDARLRRSLDNWRMERLSAIDRGVLRLGAAELLFLEEIPPKVAIQEAVRLAEQYGGPDSPRFVNGVLDALYRRMLADAGG</sequence>
<keyword evidence="4 6" id="KW-0805">Transcription regulation</keyword>
<comment type="caution">
    <text evidence="8">The sequence shown here is derived from an EMBL/GenBank/DDBJ whole genome shotgun (WGS) entry which is preliminary data.</text>
</comment>
<dbReference type="Pfam" id="PF01029">
    <property type="entry name" value="NusB"/>
    <property type="match status" value="1"/>
</dbReference>